<comment type="caution">
    <text evidence="7">The sequence shown here is derived from an EMBL/GenBank/DDBJ whole genome shotgun (WGS) entry which is preliminary data.</text>
</comment>
<evidence type="ECO:0000256" key="2">
    <source>
        <dbReference type="PIRSR" id="PIRSR006232-1"/>
    </source>
</evidence>
<feature type="domain" description="Pirin C-terminal" evidence="6">
    <location>
        <begin position="177"/>
        <end position="281"/>
    </location>
</feature>
<sequence length="335" mass="35476">MTDPNRTLQLLAPREVPLGGLRAMTVRRTLPQRARSFIGAWCFLDHYGPDDVSRTGGMDVPAHPHIGLQTVSWLFAGEIEHRDSAGFHAFVRPGELNLMTAGHGISHSERSTDGTTVLHGAQLWIALPKHAANVAPTFAHYEPPLAHGPGWIAQVFLGSVLGSTSPIVTHSPLLGAELQLVPGAVLEIDVAPAFEHGILVDSGSVAVERVAVAAATTLELVPDALGFAAAGANLLRLTAGEAGARLLLIGGEPLGEQLIMWWNFLGRDHEEIMRARADWQAQLAAVGVSDPSGEASGRSQPLASNPERFGLPHPEPAPPLPAPAAPVARLIPRQQ</sequence>
<comment type="similarity">
    <text evidence="1 3">Belongs to the pirin family.</text>
</comment>
<evidence type="ECO:0000259" key="5">
    <source>
        <dbReference type="Pfam" id="PF02678"/>
    </source>
</evidence>
<dbReference type="OrthoDB" id="9780903at2"/>
<gene>
    <name evidence="7" type="ORF">EDF62_0422</name>
</gene>
<feature type="compositionally biased region" description="Low complexity" evidence="4">
    <location>
        <begin position="325"/>
        <end position="335"/>
    </location>
</feature>
<feature type="binding site" evidence="2">
    <location>
        <position position="65"/>
    </location>
    <ligand>
        <name>Fe cation</name>
        <dbReference type="ChEBI" id="CHEBI:24875"/>
    </ligand>
</feature>
<dbReference type="EMBL" id="SNYA01000001">
    <property type="protein sequence ID" value="TDP95728.1"/>
    <property type="molecule type" value="Genomic_DNA"/>
</dbReference>
<dbReference type="AlphaFoldDB" id="A0A4V3CYW4"/>
<dbReference type="Proteomes" id="UP000295601">
    <property type="component" value="Unassembled WGS sequence"/>
</dbReference>
<dbReference type="Pfam" id="PF02678">
    <property type="entry name" value="Pirin"/>
    <property type="match status" value="1"/>
</dbReference>
<evidence type="ECO:0008006" key="9">
    <source>
        <dbReference type="Google" id="ProtNLM"/>
    </source>
</evidence>
<dbReference type="InterPro" id="IPR003829">
    <property type="entry name" value="Pirin_N_dom"/>
</dbReference>
<feature type="region of interest" description="Disordered" evidence="4">
    <location>
        <begin position="288"/>
        <end position="335"/>
    </location>
</feature>
<feature type="domain" description="Pirin N-terminal" evidence="5">
    <location>
        <begin position="26"/>
        <end position="125"/>
    </location>
</feature>
<evidence type="ECO:0000313" key="8">
    <source>
        <dbReference type="Proteomes" id="UP000295601"/>
    </source>
</evidence>
<dbReference type="PANTHER" id="PTHR13903">
    <property type="entry name" value="PIRIN-RELATED"/>
    <property type="match status" value="1"/>
</dbReference>
<dbReference type="PANTHER" id="PTHR13903:SF8">
    <property type="entry name" value="PIRIN"/>
    <property type="match status" value="1"/>
</dbReference>
<protein>
    <recommendedName>
        <fullName evidence="9">Pirin N-terminal domain-containing protein</fullName>
    </recommendedName>
</protein>
<evidence type="ECO:0000313" key="7">
    <source>
        <dbReference type="EMBL" id="TDP95728.1"/>
    </source>
</evidence>
<dbReference type="Pfam" id="PF05726">
    <property type="entry name" value="Pirin_C"/>
    <property type="match status" value="1"/>
</dbReference>
<accession>A0A4V3CYW4</accession>
<reference evidence="7 8" key="1">
    <citation type="submission" date="2019-03" db="EMBL/GenBank/DDBJ databases">
        <title>Genomic analyses of the natural microbiome of Caenorhabditis elegans.</title>
        <authorList>
            <person name="Samuel B."/>
        </authorList>
    </citation>
    <scope>NUCLEOTIDE SEQUENCE [LARGE SCALE GENOMIC DNA]</scope>
    <source>
        <strain evidence="7 8">JUb18</strain>
    </source>
</reference>
<feature type="binding site" evidence="2">
    <location>
        <position position="109"/>
    </location>
    <ligand>
        <name>Fe cation</name>
        <dbReference type="ChEBI" id="CHEBI:24875"/>
    </ligand>
</feature>
<evidence type="ECO:0000259" key="6">
    <source>
        <dbReference type="Pfam" id="PF05726"/>
    </source>
</evidence>
<feature type="binding site" evidence="2">
    <location>
        <position position="107"/>
    </location>
    <ligand>
        <name>Fe cation</name>
        <dbReference type="ChEBI" id="CHEBI:24875"/>
    </ligand>
</feature>
<evidence type="ECO:0000256" key="3">
    <source>
        <dbReference type="RuleBase" id="RU003457"/>
    </source>
</evidence>
<evidence type="ECO:0000256" key="4">
    <source>
        <dbReference type="SAM" id="MobiDB-lite"/>
    </source>
</evidence>
<dbReference type="GO" id="GO:0046872">
    <property type="term" value="F:metal ion binding"/>
    <property type="evidence" value="ECO:0007669"/>
    <property type="project" value="UniProtKB-KW"/>
</dbReference>
<dbReference type="CDD" id="cd02909">
    <property type="entry name" value="cupin_pirin_N"/>
    <property type="match status" value="1"/>
</dbReference>
<dbReference type="RefSeq" id="WP_133615599.1">
    <property type="nucleotide sequence ID" value="NZ_SNYA01000001.1"/>
</dbReference>
<organism evidence="7 8">
    <name type="scientific">Leucobacter luti</name>
    <dbReference type="NCBI Taxonomy" id="340320"/>
    <lineage>
        <taxon>Bacteria</taxon>
        <taxon>Bacillati</taxon>
        <taxon>Actinomycetota</taxon>
        <taxon>Actinomycetes</taxon>
        <taxon>Micrococcales</taxon>
        <taxon>Microbacteriaceae</taxon>
        <taxon>Leucobacter</taxon>
    </lineage>
</organism>
<dbReference type="Gene3D" id="2.60.120.10">
    <property type="entry name" value="Jelly Rolls"/>
    <property type="match status" value="2"/>
</dbReference>
<feature type="compositionally biased region" description="Pro residues" evidence="4">
    <location>
        <begin position="313"/>
        <end position="324"/>
    </location>
</feature>
<dbReference type="InterPro" id="IPR011051">
    <property type="entry name" value="RmlC_Cupin_sf"/>
</dbReference>
<name>A0A4V3CYW4_9MICO</name>
<proteinExistence type="inferred from homology"/>
<dbReference type="PIRSF" id="PIRSF006232">
    <property type="entry name" value="Pirin"/>
    <property type="match status" value="1"/>
</dbReference>
<dbReference type="InterPro" id="IPR012093">
    <property type="entry name" value="Pirin"/>
</dbReference>
<comment type="cofactor">
    <cofactor evidence="2">
        <name>Fe cation</name>
        <dbReference type="ChEBI" id="CHEBI:24875"/>
    </cofactor>
    <text evidence="2">Binds 1 Fe cation per subunit.</text>
</comment>
<keyword evidence="8" id="KW-1185">Reference proteome</keyword>
<dbReference type="SUPFAM" id="SSF51182">
    <property type="entry name" value="RmlC-like cupins"/>
    <property type="match status" value="1"/>
</dbReference>
<feature type="binding site" evidence="2">
    <location>
        <position position="63"/>
    </location>
    <ligand>
        <name>Fe cation</name>
        <dbReference type="ChEBI" id="CHEBI:24875"/>
    </ligand>
</feature>
<dbReference type="InterPro" id="IPR014710">
    <property type="entry name" value="RmlC-like_jellyroll"/>
</dbReference>
<keyword evidence="2" id="KW-0479">Metal-binding</keyword>
<dbReference type="InterPro" id="IPR008778">
    <property type="entry name" value="Pirin_C_dom"/>
</dbReference>
<keyword evidence="2" id="KW-0408">Iron</keyword>
<evidence type="ECO:0000256" key="1">
    <source>
        <dbReference type="ARBA" id="ARBA00008416"/>
    </source>
</evidence>